<sequence>MFKLKKIFLKNKSIVLFFLLIIISLAPVQAQVYEVSLLTCDPGKELYSSFGHSAIRVREIGSQGRDLVFNFGTFDFNTPNFYGKFATGKLNYMLSVTTYDQFIIEYDYFKRGVREQVLDLTGEQKDFLVQHLQAQYDPARRFYKYDFFFNNCATKIRDAFEIAIGKQLIWNDPSEPQEKTFRDLIDEYVYPLPWADLGIDLALGAVIDRNASPYEAQYLPEYMEQAFARATVEGDGPTRPLVKETRVILEYPEEDSSYGLLNPYLLFWVFAVFVALLTFIGHKKGRLFKGLDITLFTILGLLGVLIVFLWFFTDHSATKYNWNILWAFPGHLALAWGLWKNPGKPWVSKYLLAALIGTVLALLIWIVGIQSFHPSLIPLFLVILLRCNYLYYNKDRIA</sequence>
<feature type="domain" description="Lnb N-terminal periplasmic" evidence="2">
    <location>
        <begin position="30"/>
        <end position="168"/>
    </location>
</feature>
<dbReference type="OrthoDB" id="319167at2"/>
<feature type="transmembrane region" description="Helical" evidence="1">
    <location>
        <begin position="264"/>
        <end position="281"/>
    </location>
</feature>
<keyword evidence="1" id="KW-0472">Membrane</keyword>
<dbReference type="AlphaFoldDB" id="A0A4R6T2C1"/>
<reference evidence="4 5" key="1">
    <citation type="submission" date="2019-03" db="EMBL/GenBank/DDBJ databases">
        <title>Genomic Encyclopedia of Type Strains, Phase III (KMG-III): the genomes of soil and plant-associated and newly described type strains.</title>
        <authorList>
            <person name="Whitman W."/>
        </authorList>
    </citation>
    <scope>NUCLEOTIDE SEQUENCE [LARGE SCALE GENOMIC DNA]</scope>
    <source>
        <strain evidence="4 5">CECT 8446</strain>
    </source>
</reference>
<dbReference type="EMBL" id="SNYF01000010">
    <property type="protein sequence ID" value="TDQ13791.1"/>
    <property type="molecule type" value="Genomic_DNA"/>
</dbReference>
<evidence type="ECO:0000313" key="4">
    <source>
        <dbReference type="EMBL" id="TDQ13791.1"/>
    </source>
</evidence>
<proteinExistence type="predicted"/>
<dbReference type="Proteomes" id="UP000294535">
    <property type="component" value="Unassembled WGS sequence"/>
</dbReference>
<keyword evidence="1" id="KW-0812">Transmembrane</keyword>
<dbReference type="InterPro" id="IPR025178">
    <property type="entry name" value="Lnb_N"/>
</dbReference>
<comment type="caution">
    <text evidence="4">The sequence shown here is derived from an EMBL/GenBank/DDBJ whole genome shotgun (WGS) entry which is preliminary data.</text>
</comment>
<feature type="domain" description="Lnb-like transmembrane" evidence="3">
    <location>
        <begin position="258"/>
        <end position="392"/>
    </location>
</feature>
<keyword evidence="5" id="KW-1185">Reference proteome</keyword>
<keyword evidence="1" id="KW-1133">Transmembrane helix</keyword>
<evidence type="ECO:0000259" key="2">
    <source>
        <dbReference type="Pfam" id="PF13387"/>
    </source>
</evidence>
<dbReference type="Pfam" id="PF13387">
    <property type="entry name" value="Lnb_N"/>
    <property type="match status" value="1"/>
</dbReference>
<feature type="transmembrane region" description="Helical" evidence="1">
    <location>
        <begin position="324"/>
        <end position="339"/>
    </location>
</feature>
<feature type="transmembrane region" description="Helical" evidence="1">
    <location>
        <begin position="293"/>
        <end position="312"/>
    </location>
</feature>
<dbReference type="InterPro" id="IPR057436">
    <property type="entry name" value="5TMH_Lnb"/>
</dbReference>
<organism evidence="4 5">
    <name type="scientific">Algoriphagus boseongensis</name>
    <dbReference type="NCBI Taxonomy" id="1442587"/>
    <lineage>
        <taxon>Bacteria</taxon>
        <taxon>Pseudomonadati</taxon>
        <taxon>Bacteroidota</taxon>
        <taxon>Cytophagia</taxon>
        <taxon>Cytophagales</taxon>
        <taxon>Cyclobacteriaceae</taxon>
        <taxon>Algoriphagus</taxon>
    </lineage>
</organism>
<feature type="transmembrane region" description="Helical" evidence="1">
    <location>
        <begin position="351"/>
        <end position="369"/>
    </location>
</feature>
<protein>
    <submittedName>
        <fullName evidence="4">Uncharacterized protein DUF4105</fullName>
    </submittedName>
</protein>
<evidence type="ECO:0000313" key="5">
    <source>
        <dbReference type="Proteomes" id="UP000294535"/>
    </source>
</evidence>
<feature type="transmembrane region" description="Helical" evidence="1">
    <location>
        <begin position="375"/>
        <end position="392"/>
    </location>
</feature>
<gene>
    <name evidence="4" type="ORF">DFQ04_3515</name>
</gene>
<name>A0A4R6T2C1_9BACT</name>
<accession>A0A4R6T2C1</accession>
<evidence type="ECO:0000259" key="3">
    <source>
        <dbReference type="Pfam" id="PF25221"/>
    </source>
</evidence>
<evidence type="ECO:0000256" key="1">
    <source>
        <dbReference type="SAM" id="Phobius"/>
    </source>
</evidence>
<dbReference type="Pfam" id="PF25221">
    <property type="entry name" value="5TMH_Lnb"/>
    <property type="match status" value="1"/>
</dbReference>
<dbReference type="RefSeq" id="WP_133558200.1">
    <property type="nucleotide sequence ID" value="NZ_SNYF01000010.1"/>
</dbReference>